<dbReference type="PANTHER" id="PTHR10845">
    <property type="entry name" value="REGULATOR OF G PROTEIN SIGNALING"/>
    <property type="match status" value="1"/>
</dbReference>
<proteinExistence type="predicted"/>
<dbReference type="InterPro" id="IPR036388">
    <property type="entry name" value="WH-like_DNA-bd_sf"/>
</dbReference>
<protein>
    <submittedName>
        <fullName evidence="5">Developmental regulator flbA</fullName>
    </submittedName>
</protein>
<evidence type="ECO:0000256" key="2">
    <source>
        <dbReference type="SAM" id="MobiDB-lite"/>
    </source>
</evidence>
<dbReference type="STRING" id="101091.A0A1C7NKD7"/>
<evidence type="ECO:0000259" key="4">
    <source>
        <dbReference type="PROSITE" id="PS50186"/>
    </source>
</evidence>
<reference evidence="5 6" key="1">
    <citation type="submission" date="2016-03" db="EMBL/GenBank/DDBJ databases">
        <title>Choanephora cucurbitarum.</title>
        <authorList>
            <person name="Min B."/>
            <person name="Park H."/>
            <person name="Park J.-H."/>
            <person name="Shin H.-D."/>
            <person name="Choi I.-G."/>
        </authorList>
    </citation>
    <scope>NUCLEOTIDE SEQUENCE [LARGE SCALE GENOMIC DNA]</scope>
    <source>
        <strain evidence="5 6">KUS-F28377</strain>
    </source>
</reference>
<feature type="region of interest" description="Disordered" evidence="2">
    <location>
        <begin position="673"/>
        <end position="695"/>
    </location>
</feature>
<dbReference type="InParanoid" id="A0A1C7NKD7"/>
<dbReference type="InterPro" id="IPR044926">
    <property type="entry name" value="RGS_subdomain_2"/>
</dbReference>
<dbReference type="Pfam" id="PF00615">
    <property type="entry name" value="RGS"/>
    <property type="match status" value="1"/>
</dbReference>
<feature type="compositionally biased region" description="Polar residues" evidence="2">
    <location>
        <begin position="149"/>
        <end position="174"/>
    </location>
</feature>
<name>A0A1C7NKD7_9FUNG</name>
<dbReference type="AlphaFoldDB" id="A0A1C7NKD7"/>
<feature type="compositionally biased region" description="Acidic residues" evidence="2">
    <location>
        <begin position="985"/>
        <end position="1002"/>
    </location>
</feature>
<dbReference type="GO" id="GO:0035556">
    <property type="term" value="P:intracellular signal transduction"/>
    <property type="evidence" value="ECO:0007669"/>
    <property type="project" value="InterPro"/>
</dbReference>
<feature type="region of interest" description="Disordered" evidence="2">
    <location>
        <begin position="578"/>
        <end position="624"/>
    </location>
</feature>
<dbReference type="InterPro" id="IPR036305">
    <property type="entry name" value="RGS_sf"/>
</dbReference>
<dbReference type="SUPFAM" id="SSF48097">
    <property type="entry name" value="Regulator of G-protein signaling, RGS"/>
    <property type="match status" value="1"/>
</dbReference>
<evidence type="ECO:0000259" key="3">
    <source>
        <dbReference type="PROSITE" id="PS50132"/>
    </source>
</evidence>
<evidence type="ECO:0000313" key="6">
    <source>
        <dbReference type="Proteomes" id="UP000093000"/>
    </source>
</evidence>
<dbReference type="Proteomes" id="UP000093000">
    <property type="component" value="Unassembled WGS sequence"/>
</dbReference>
<dbReference type="InterPro" id="IPR058855">
    <property type="entry name" value="RGS1/SST2-like_Fungal-DR"/>
</dbReference>
<dbReference type="InterPro" id="IPR036390">
    <property type="entry name" value="WH_DNA-bd_sf"/>
</dbReference>
<keyword evidence="1" id="KW-0734">Signal transduction inhibitor</keyword>
<feature type="compositionally biased region" description="Polar residues" evidence="2">
    <location>
        <begin position="715"/>
        <end position="736"/>
    </location>
</feature>
<feature type="region of interest" description="Disordered" evidence="2">
    <location>
        <begin position="970"/>
        <end position="1002"/>
    </location>
</feature>
<feature type="region of interest" description="Disordered" evidence="2">
    <location>
        <begin position="149"/>
        <end position="187"/>
    </location>
</feature>
<dbReference type="FunCoup" id="A0A1C7NKD7">
    <property type="interactions" value="15"/>
</dbReference>
<keyword evidence="6" id="KW-1185">Reference proteome</keyword>
<feature type="domain" description="DEP" evidence="4">
    <location>
        <begin position="474"/>
        <end position="565"/>
    </location>
</feature>
<accession>A0A1C7NKD7</accession>
<dbReference type="PROSITE" id="PS50186">
    <property type="entry name" value="DEP"/>
    <property type="match status" value="1"/>
</dbReference>
<feature type="region of interest" description="Disordered" evidence="2">
    <location>
        <begin position="852"/>
        <end position="872"/>
    </location>
</feature>
<dbReference type="OrthoDB" id="196547at2759"/>
<dbReference type="Gene3D" id="1.10.167.10">
    <property type="entry name" value="Regulator of G-protein Signalling 4, domain 2"/>
    <property type="match status" value="2"/>
</dbReference>
<dbReference type="SMART" id="SM00049">
    <property type="entry name" value="DEP"/>
    <property type="match status" value="2"/>
</dbReference>
<evidence type="ECO:0000256" key="1">
    <source>
        <dbReference type="ARBA" id="ARBA00022700"/>
    </source>
</evidence>
<feature type="compositionally biased region" description="Low complexity" evidence="2">
    <location>
        <begin position="593"/>
        <end position="619"/>
    </location>
</feature>
<dbReference type="Gene3D" id="1.10.10.10">
    <property type="entry name" value="Winged helix-like DNA-binding domain superfamily/Winged helix DNA-binding domain"/>
    <property type="match status" value="2"/>
</dbReference>
<dbReference type="Pfam" id="PF25889">
    <property type="entry name" value="WHD_Fungal_DR"/>
    <property type="match status" value="1"/>
</dbReference>
<organism evidence="5 6">
    <name type="scientific">Choanephora cucurbitarum</name>
    <dbReference type="NCBI Taxonomy" id="101091"/>
    <lineage>
        <taxon>Eukaryota</taxon>
        <taxon>Fungi</taxon>
        <taxon>Fungi incertae sedis</taxon>
        <taxon>Mucoromycota</taxon>
        <taxon>Mucoromycotina</taxon>
        <taxon>Mucoromycetes</taxon>
        <taxon>Mucorales</taxon>
        <taxon>Mucorineae</taxon>
        <taxon>Choanephoraceae</taxon>
        <taxon>Choanephoroideae</taxon>
        <taxon>Choanephora</taxon>
    </lineage>
</organism>
<sequence>MSGNGAIIHLTPKETFDRSFSPLIDESGIPLIQPNRDVWRVSLPYMAYKWPNEPYYSAPPPPAAAFLIKPIPPIPGGTNSSYFERSTASSVAQGRHYFHRPRHSTSVDCSSRTSLMLPSLSVMSQPYHGSSRPQSCCLPLSDMSSSSRATSFIQSVHSPNSTNSLKPTPANDSEYQVKPTKEQKEKEHRIEDIVLVKGQPPKTKHARQIVVKSIDDEHQVWISIDPNETGKSLSKKIFTLASFRSYKVLGIKTASGRQIMLDKTLIFEGWEDMDQFEDGELWDVTWGSRKRSFLDIVFSKFSKELFDLFGALLIQVPLSDHRSLLRTYPHTFTTDEAVECLGHLEFTQLVSTPNPLDPSKPLITRTTTTFSMSRAIAKTLGQHFINARLVENATDPQNRTMKDRGIWIPTPKGKHVIRDFSHRACISIKHMQSHLSHIQTFQVVQFERLLEDDQIAFSRQDMMDAFRTMMLWLPTDNLMIDDVGGVNNANLIEYKDTFYGFQCFEWISEYTSVVSEEEAIAIAAEFVQYGWMLQVLDKSDRDLGKKDTVVLFKAGRKTQYYLTSKGRQMIESSSRLQSFLSSGSGPGMHVSRSRTQSSATTGTTSSSSSIKTNNSNGSGCKTSFRSRKEEYASRLLPTTAVTPSANYAGITPKALMTQHSTTSVGHQVIEENKSTKPSVNTFGFSPESNEPHNYHPLAAEVPLSTCSEEVEDQISHLSVGNTSEASYPSTTDHTQSQTVSQIARLHAILEDPLARMYFRNFLKKNFCEENINFWVDYNALIKKSGCVVEEGQSMTPHYLQLSSSLVNTLLVYGFAIYHSYFCPENAPNELNIDHGLRYDIIQYMQSTFSHVSSADDSDEDVAGRKTKKPTVADSSNVPFGSISVSSQGLVSPAINMASYHGKKKDGKRLINGSNGPLQMSIRQGVQDSPQVCLYRLMQLYEQVNDHVCRTMAQDSVPRFLKTPEYQELMKSYYQSAQNRKKKEEESEEESDESDESDDTLSL</sequence>
<evidence type="ECO:0000313" key="5">
    <source>
        <dbReference type="EMBL" id="OBZ89592.1"/>
    </source>
</evidence>
<dbReference type="GO" id="GO:0009968">
    <property type="term" value="P:negative regulation of signal transduction"/>
    <property type="evidence" value="ECO:0007669"/>
    <property type="project" value="UniProtKB-KW"/>
</dbReference>
<dbReference type="InterPro" id="IPR000591">
    <property type="entry name" value="DEP_dom"/>
</dbReference>
<dbReference type="InterPro" id="IPR016137">
    <property type="entry name" value="RGS"/>
</dbReference>
<dbReference type="SMART" id="SM00315">
    <property type="entry name" value="RGS"/>
    <property type="match status" value="1"/>
</dbReference>
<gene>
    <name evidence="5" type="primary">flbA_1</name>
    <name evidence="5" type="ORF">A0J61_02342</name>
</gene>
<dbReference type="PROSITE" id="PS50132">
    <property type="entry name" value="RGS"/>
    <property type="match status" value="1"/>
</dbReference>
<dbReference type="PANTHER" id="PTHR10845:SF192">
    <property type="entry name" value="DOUBLE HIT, ISOFORM B"/>
    <property type="match status" value="1"/>
</dbReference>
<feature type="domain" description="RGS" evidence="3">
    <location>
        <begin position="744"/>
        <end position="969"/>
    </location>
</feature>
<feature type="region of interest" description="Disordered" evidence="2">
    <location>
        <begin position="714"/>
        <end position="736"/>
    </location>
</feature>
<comment type="caution">
    <text evidence="5">The sequence shown here is derived from an EMBL/GenBank/DDBJ whole genome shotgun (WGS) entry which is preliminary data.</text>
</comment>
<dbReference type="SUPFAM" id="SSF46785">
    <property type="entry name" value="Winged helix' DNA-binding domain"/>
    <property type="match status" value="1"/>
</dbReference>
<feature type="compositionally biased region" description="Polar residues" evidence="2">
    <location>
        <begin position="675"/>
        <end position="688"/>
    </location>
</feature>
<dbReference type="EMBL" id="LUGH01000087">
    <property type="protein sequence ID" value="OBZ89592.1"/>
    <property type="molecule type" value="Genomic_DNA"/>
</dbReference>